<dbReference type="InParanoid" id="E4WRI6"/>
<name>E4WRI6_OIKDI</name>
<gene>
    <name evidence="1" type="ORF">GSOID_T00000362001</name>
</gene>
<dbReference type="EMBL" id="FN653015">
    <property type="protein sequence ID" value="CBY20368.1"/>
    <property type="molecule type" value="Genomic_DNA"/>
</dbReference>
<sequence length="326" mass="36884">MKCDKDQRPPPPVRCEGIQTYNEDLTANGFLSEIYGENAKFINIKEIRKGRGLDYDWNDAMYNNELYMTPFKGFGSIDGVTGDVIRLECKHGSTSSTGSLYTGALSVFAMATLPAQSLLTTQTGIFNFVKGVEDGYIVLKARLGQLMDMDQWAYNRMDTTDHQEWMDPNYWKGNSTYAPPFTLFVFCPFDVSLGGVGNEGSMNFPDFYPGESSIDGMMWSFLSRDGTKYFKNPKLITDEISGNTTMKFPSVYFKGYIDRSSLADEQGPIVFDPNMEVEKDYTCEVGVIPGHHPDHLVKLAENYAIFQDDFQGMEKFLRQPQTWEDA</sequence>
<dbReference type="Proteomes" id="UP000001307">
    <property type="component" value="Unassembled WGS sequence"/>
</dbReference>
<evidence type="ECO:0000313" key="2">
    <source>
        <dbReference type="Proteomes" id="UP000001307"/>
    </source>
</evidence>
<keyword evidence="2" id="KW-1185">Reference proteome</keyword>
<dbReference type="AlphaFoldDB" id="E4WRI6"/>
<evidence type="ECO:0000313" key="1">
    <source>
        <dbReference type="EMBL" id="CBY20368.1"/>
    </source>
</evidence>
<organism evidence="1">
    <name type="scientific">Oikopleura dioica</name>
    <name type="common">Tunicate</name>
    <dbReference type="NCBI Taxonomy" id="34765"/>
    <lineage>
        <taxon>Eukaryota</taxon>
        <taxon>Metazoa</taxon>
        <taxon>Chordata</taxon>
        <taxon>Tunicata</taxon>
        <taxon>Appendicularia</taxon>
        <taxon>Copelata</taxon>
        <taxon>Oikopleuridae</taxon>
        <taxon>Oikopleura</taxon>
    </lineage>
</organism>
<dbReference type="OrthoDB" id="10326744at2759"/>
<reference evidence="1" key="1">
    <citation type="journal article" date="2010" name="Science">
        <title>Plasticity of animal genome architecture unmasked by rapid evolution of a pelagic tunicate.</title>
        <authorList>
            <person name="Denoeud F."/>
            <person name="Henriet S."/>
            <person name="Mungpakdee S."/>
            <person name="Aury J.M."/>
            <person name="Da Silva C."/>
            <person name="Brinkmann H."/>
            <person name="Mikhaleva J."/>
            <person name="Olsen L.C."/>
            <person name="Jubin C."/>
            <person name="Canestro C."/>
            <person name="Bouquet J.M."/>
            <person name="Danks G."/>
            <person name="Poulain J."/>
            <person name="Campsteijn C."/>
            <person name="Adamski M."/>
            <person name="Cross I."/>
            <person name="Yadetie F."/>
            <person name="Muffato M."/>
            <person name="Louis A."/>
            <person name="Butcher S."/>
            <person name="Tsagkogeorga G."/>
            <person name="Konrad A."/>
            <person name="Singh S."/>
            <person name="Jensen M.F."/>
            <person name="Cong E.H."/>
            <person name="Eikeseth-Otteraa H."/>
            <person name="Noel B."/>
            <person name="Anthouard V."/>
            <person name="Porcel B.M."/>
            <person name="Kachouri-Lafond R."/>
            <person name="Nishino A."/>
            <person name="Ugolini M."/>
            <person name="Chourrout P."/>
            <person name="Nishida H."/>
            <person name="Aasland R."/>
            <person name="Huzurbazar S."/>
            <person name="Westhof E."/>
            <person name="Delsuc F."/>
            <person name="Lehrach H."/>
            <person name="Reinhardt R."/>
            <person name="Weissenbach J."/>
            <person name="Roy S.W."/>
            <person name="Artiguenave F."/>
            <person name="Postlethwait J.H."/>
            <person name="Manak J.R."/>
            <person name="Thompson E.M."/>
            <person name="Jaillon O."/>
            <person name="Du Pasquier L."/>
            <person name="Boudinot P."/>
            <person name="Liberles D.A."/>
            <person name="Volff J.N."/>
            <person name="Philippe H."/>
            <person name="Lenhard B."/>
            <person name="Roest Crollius H."/>
            <person name="Wincker P."/>
            <person name="Chourrout D."/>
        </authorList>
    </citation>
    <scope>NUCLEOTIDE SEQUENCE [LARGE SCALE GENOMIC DNA]</scope>
</reference>
<accession>E4WRI6</accession>
<proteinExistence type="predicted"/>
<protein>
    <submittedName>
        <fullName evidence="1">Uncharacterized protein</fullName>
    </submittedName>
</protein>